<feature type="compositionally biased region" description="Basic and acidic residues" evidence="4">
    <location>
        <begin position="199"/>
        <end position="234"/>
    </location>
</feature>
<comment type="subcellular location">
    <subcellularLocation>
        <location evidence="1">Nucleus</location>
    </subcellularLocation>
</comment>
<feature type="region of interest" description="Disordered" evidence="4">
    <location>
        <begin position="41"/>
        <end position="62"/>
    </location>
</feature>
<dbReference type="PANTHER" id="PTHR13486">
    <property type="entry name" value="TELOMERE LENGTH AND SILENCING PROTEIN 1 TLS1 FAMILY MEMBER"/>
    <property type="match status" value="1"/>
</dbReference>
<feature type="region of interest" description="Disordered" evidence="4">
    <location>
        <begin position="1"/>
        <end position="27"/>
    </location>
</feature>
<evidence type="ECO:0000256" key="2">
    <source>
        <dbReference type="ARBA" id="ARBA00007643"/>
    </source>
</evidence>
<dbReference type="Proteomes" id="UP000243579">
    <property type="component" value="Unassembled WGS sequence"/>
</dbReference>
<dbReference type="GO" id="GO:0005681">
    <property type="term" value="C:spliceosomal complex"/>
    <property type="evidence" value="ECO:0007669"/>
    <property type="project" value="TreeGrafter"/>
</dbReference>
<gene>
    <name evidence="5" type="ORF">ACHHYP_04950</name>
</gene>
<dbReference type="GO" id="GO:0000398">
    <property type="term" value="P:mRNA splicing, via spliceosome"/>
    <property type="evidence" value="ECO:0007669"/>
    <property type="project" value="TreeGrafter"/>
</dbReference>
<reference evidence="5 6" key="1">
    <citation type="journal article" date="2014" name="Genome Biol. Evol.">
        <title>The secreted proteins of Achlya hypogyna and Thraustotheca clavata identify the ancestral oomycete secretome and reveal gene acquisitions by horizontal gene transfer.</title>
        <authorList>
            <person name="Misner I."/>
            <person name="Blouin N."/>
            <person name="Leonard G."/>
            <person name="Richards T.A."/>
            <person name="Lane C.E."/>
        </authorList>
    </citation>
    <scope>NUCLEOTIDE SEQUENCE [LARGE SCALE GENOMIC DNA]</scope>
    <source>
        <strain evidence="5 6">ATCC 48635</strain>
    </source>
</reference>
<dbReference type="EMBL" id="JNBR01000553">
    <property type="protein sequence ID" value="OQR91142.1"/>
    <property type="molecule type" value="Genomic_DNA"/>
</dbReference>
<comment type="caution">
    <text evidence="5">The sequence shown here is derived from an EMBL/GenBank/DDBJ whole genome shotgun (WGS) entry which is preliminary data.</text>
</comment>
<dbReference type="AlphaFoldDB" id="A0A1V9YZN3"/>
<dbReference type="OrthoDB" id="5627at2759"/>
<accession>A0A1V9YZN3</accession>
<evidence type="ECO:0000256" key="3">
    <source>
        <dbReference type="ARBA" id="ARBA00023242"/>
    </source>
</evidence>
<dbReference type="STRING" id="1202772.A0A1V9YZN3"/>
<evidence type="ECO:0000256" key="4">
    <source>
        <dbReference type="SAM" id="MobiDB-lite"/>
    </source>
</evidence>
<comment type="similarity">
    <text evidence="2">Belongs to the TLS1 family.</text>
</comment>
<evidence type="ECO:0008006" key="7">
    <source>
        <dbReference type="Google" id="ProtNLM"/>
    </source>
</evidence>
<proteinExistence type="inferred from homology"/>
<sequence length="240" mass="27844">MFRPRAKKEKRKRTPLEEDEGSDEISLKDLREMKEDLARRERDKLLKTAGPSTEKAHKVDATSSTLDGQFTVQSNLTPADHYAKIMNTYVEAKLQEKYKLDEPKVTAPALTREQELYRMPDELRKKMSLPETAPEGGMVTWNTGITEVELPQTVLDQVVEATKEALERQQLHEATHKVSSALPTNVSANFKQHKHDYINDLKSRPKEEQRAKGFRHVNKDAPSDDRVMHQFRREQSRRRR</sequence>
<dbReference type="InterPro" id="IPR010756">
    <property type="entry name" value="Tls1-like"/>
</dbReference>
<feature type="region of interest" description="Disordered" evidence="4">
    <location>
        <begin position="199"/>
        <end position="240"/>
    </location>
</feature>
<protein>
    <recommendedName>
        <fullName evidence="7">Hepatocellular carcinoma-associated antigen 59</fullName>
    </recommendedName>
</protein>
<dbReference type="Pfam" id="PF07052">
    <property type="entry name" value="Hep_59"/>
    <property type="match status" value="1"/>
</dbReference>
<evidence type="ECO:0000313" key="6">
    <source>
        <dbReference type="Proteomes" id="UP000243579"/>
    </source>
</evidence>
<keyword evidence="3" id="KW-0539">Nucleus</keyword>
<keyword evidence="6" id="KW-1185">Reference proteome</keyword>
<dbReference type="PANTHER" id="PTHR13486:SF2">
    <property type="entry name" value="SPLICING FACTOR C9ORF78"/>
    <property type="match status" value="1"/>
</dbReference>
<organism evidence="5 6">
    <name type="scientific">Achlya hypogyna</name>
    <name type="common">Oomycete</name>
    <name type="synonym">Protoachlya hypogyna</name>
    <dbReference type="NCBI Taxonomy" id="1202772"/>
    <lineage>
        <taxon>Eukaryota</taxon>
        <taxon>Sar</taxon>
        <taxon>Stramenopiles</taxon>
        <taxon>Oomycota</taxon>
        <taxon>Saprolegniomycetes</taxon>
        <taxon>Saprolegniales</taxon>
        <taxon>Achlyaceae</taxon>
        <taxon>Achlya</taxon>
    </lineage>
</organism>
<feature type="compositionally biased region" description="Basic residues" evidence="4">
    <location>
        <begin position="1"/>
        <end position="13"/>
    </location>
</feature>
<evidence type="ECO:0000256" key="1">
    <source>
        <dbReference type="ARBA" id="ARBA00004123"/>
    </source>
</evidence>
<name>A0A1V9YZN3_ACHHY</name>
<evidence type="ECO:0000313" key="5">
    <source>
        <dbReference type="EMBL" id="OQR91142.1"/>
    </source>
</evidence>